<feature type="transmembrane region" description="Helical" evidence="1">
    <location>
        <begin position="23"/>
        <end position="41"/>
    </location>
</feature>
<dbReference type="EMBL" id="JANDBD010000022">
    <property type="protein sequence ID" value="MCP9276908.1"/>
    <property type="molecule type" value="Genomic_DNA"/>
</dbReference>
<accession>A0ABT1MCL5</accession>
<dbReference type="Proteomes" id="UP001651690">
    <property type="component" value="Unassembled WGS sequence"/>
</dbReference>
<evidence type="ECO:0000256" key="1">
    <source>
        <dbReference type="SAM" id="Phobius"/>
    </source>
</evidence>
<comment type="caution">
    <text evidence="2">The sequence shown here is derived from an EMBL/GenBank/DDBJ whole genome shotgun (WGS) entry which is preliminary data.</text>
</comment>
<evidence type="ECO:0000313" key="2">
    <source>
        <dbReference type="EMBL" id="MCP9276908.1"/>
    </source>
</evidence>
<sequence>MSAEGEVAEDAREGRVTRVRRRVIGIAAVGIVVIAAAVIFLTQSAERVISGIAASEPRCTTRVDYAGDPRDASIINAIGESTGHCPTPVPESTGLPGLVEGAALGQPCYNFPTYVFGQSSDGMQLVCVKLGGGSSATGRWVASETVVGVREVGGQCSPPTGGAAQSLDGLPLICVNSSWEKSAMGAS</sequence>
<proteinExistence type="predicted"/>
<evidence type="ECO:0000313" key="3">
    <source>
        <dbReference type="Proteomes" id="UP001651690"/>
    </source>
</evidence>
<name>A0ABT1MCL5_9MYCO</name>
<protein>
    <recommendedName>
        <fullName evidence="4">Serine/threonine protein kinase</fullName>
    </recommendedName>
</protein>
<evidence type="ECO:0008006" key="4">
    <source>
        <dbReference type="Google" id="ProtNLM"/>
    </source>
</evidence>
<gene>
    <name evidence="2" type="ORF">NM203_32490</name>
</gene>
<keyword evidence="3" id="KW-1185">Reference proteome</keyword>
<keyword evidence="1" id="KW-1133">Transmembrane helix</keyword>
<reference evidence="2 3" key="1">
    <citation type="submission" date="2022-06" db="EMBL/GenBank/DDBJ databases">
        <title>Mycolicibacterium sp. CAU 1645 isolated from seawater.</title>
        <authorList>
            <person name="Kim W."/>
        </authorList>
    </citation>
    <scope>NUCLEOTIDE SEQUENCE [LARGE SCALE GENOMIC DNA]</scope>
    <source>
        <strain evidence="2 3">CAU 1645</strain>
    </source>
</reference>
<organism evidence="2 3">
    <name type="scientific">Mycolicibacterium arenosum</name>
    <dbReference type="NCBI Taxonomy" id="2952157"/>
    <lineage>
        <taxon>Bacteria</taxon>
        <taxon>Bacillati</taxon>
        <taxon>Actinomycetota</taxon>
        <taxon>Actinomycetes</taxon>
        <taxon>Mycobacteriales</taxon>
        <taxon>Mycobacteriaceae</taxon>
        <taxon>Mycolicibacterium</taxon>
    </lineage>
</organism>
<dbReference type="RefSeq" id="WP_255065197.1">
    <property type="nucleotide sequence ID" value="NZ_JANDBD010000022.1"/>
</dbReference>
<keyword evidence="1" id="KW-0472">Membrane</keyword>
<keyword evidence="1" id="KW-0812">Transmembrane</keyword>